<dbReference type="HOGENOM" id="CLU_2276762_0_0_1"/>
<evidence type="ECO:0000313" key="2">
    <source>
        <dbReference type="EMBL" id="KIL66809.1"/>
    </source>
</evidence>
<dbReference type="InParanoid" id="A0A0C2TIK2"/>
<keyword evidence="3" id="KW-1185">Reference proteome</keyword>
<gene>
    <name evidence="2" type="ORF">M378DRAFT_350508</name>
</gene>
<dbReference type="Proteomes" id="UP000054549">
    <property type="component" value="Unassembled WGS sequence"/>
</dbReference>
<dbReference type="AlphaFoldDB" id="A0A0C2TIK2"/>
<evidence type="ECO:0000256" key="1">
    <source>
        <dbReference type="SAM" id="MobiDB-lite"/>
    </source>
</evidence>
<feature type="region of interest" description="Disordered" evidence="1">
    <location>
        <begin position="78"/>
        <end position="102"/>
    </location>
</feature>
<dbReference type="EMBL" id="KN818234">
    <property type="protein sequence ID" value="KIL66809.1"/>
    <property type="molecule type" value="Genomic_DNA"/>
</dbReference>
<feature type="compositionally biased region" description="Polar residues" evidence="1">
    <location>
        <begin position="78"/>
        <end position="89"/>
    </location>
</feature>
<evidence type="ECO:0000313" key="3">
    <source>
        <dbReference type="Proteomes" id="UP000054549"/>
    </source>
</evidence>
<organism evidence="2 3">
    <name type="scientific">Amanita muscaria (strain Koide BX008)</name>
    <dbReference type="NCBI Taxonomy" id="946122"/>
    <lineage>
        <taxon>Eukaryota</taxon>
        <taxon>Fungi</taxon>
        <taxon>Dikarya</taxon>
        <taxon>Basidiomycota</taxon>
        <taxon>Agaricomycotina</taxon>
        <taxon>Agaricomycetes</taxon>
        <taxon>Agaricomycetidae</taxon>
        <taxon>Agaricales</taxon>
        <taxon>Pluteineae</taxon>
        <taxon>Amanitaceae</taxon>
        <taxon>Amanita</taxon>
    </lineage>
</organism>
<proteinExistence type="predicted"/>
<reference evidence="2 3" key="1">
    <citation type="submission" date="2014-04" db="EMBL/GenBank/DDBJ databases">
        <title>Evolutionary Origins and Diversification of the Mycorrhizal Mutualists.</title>
        <authorList>
            <consortium name="DOE Joint Genome Institute"/>
            <consortium name="Mycorrhizal Genomics Consortium"/>
            <person name="Kohler A."/>
            <person name="Kuo A."/>
            <person name="Nagy L.G."/>
            <person name="Floudas D."/>
            <person name="Copeland A."/>
            <person name="Barry K.W."/>
            <person name="Cichocki N."/>
            <person name="Veneault-Fourrey C."/>
            <person name="LaButti K."/>
            <person name="Lindquist E.A."/>
            <person name="Lipzen A."/>
            <person name="Lundell T."/>
            <person name="Morin E."/>
            <person name="Murat C."/>
            <person name="Riley R."/>
            <person name="Ohm R."/>
            <person name="Sun H."/>
            <person name="Tunlid A."/>
            <person name="Henrissat B."/>
            <person name="Grigoriev I.V."/>
            <person name="Hibbett D.S."/>
            <person name="Martin F."/>
        </authorList>
    </citation>
    <scope>NUCLEOTIDE SEQUENCE [LARGE SCALE GENOMIC DNA]</scope>
    <source>
        <strain evidence="2 3">Koide BX008</strain>
    </source>
</reference>
<protein>
    <submittedName>
        <fullName evidence="2">Uncharacterized protein</fullName>
    </submittedName>
</protein>
<name>A0A0C2TIK2_AMAMK</name>
<sequence>MLPCSQQLTLTPLSQVIEPVADMQQNETGDTTRFDAITTRGGSGLSDSAHVDPGQYWHGERVWKSSFLHEDFDLMTSSTGLTTERSSIHGSPLRSRKNQETR</sequence>
<accession>A0A0C2TIK2</accession>